<dbReference type="AlphaFoldDB" id="A0A511B8L3"/>
<protein>
    <recommendedName>
        <fullName evidence="4">Major facilitator superfamily (MFS) profile domain-containing protein</fullName>
    </recommendedName>
</protein>
<feature type="transmembrane region" description="Helical" evidence="1">
    <location>
        <begin position="12"/>
        <end position="33"/>
    </location>
</feature>
<keyword evidence="3" id="KW-1185">Reference proteome</keyword>
<comment type="caution">
    <text evidence="2">The sequence shown here is derived from an EMBL/GenBank/DDBJ whole genome shotgun (WGS) entry which is preliminary data.</text>
</comment>
<dbReference type="Proteomes" id="UP000321079">
    <property type="component" value="Unassembled WGS sequence"/>
</dbReference>
<keyword evidence="1" id="KW-1133">Transmembrane helix</keyword>
<keyword evidence="1" id="KW-0472">Membrane</keyword>
<proteinExistence type="predicted"/>
<evidence type="ECO:0000313" key="2">
    <source>
        <dbReference type="EMBL" id="GEK96780.1"/>
    </source>
</evidence>
<gene>
    <name evidence="2" type="ORF">GKA01_19770</name>
</gene>
<dbReference type="EMBL" id="BJVA01000011">
    <property type="protein sequence ID" value="GEK96780.1"/>
    <property type="molecule type" value="Genomic_DNA"/>
</dbReference>
<reference evidence="2 3" key="1">
    <citation type="submission" date="2019-07" db="EMBL/GenBank/DDBJ databases">
        <title>Whole genome shotgun sequence of Gluconobacter kanchanaburiensis NBRC 103587.</title>
        <authorList>
            <person name="Hosoyama A."/>
            <person name="Uohara A."/>
            <person name="Ohji S."/>
            <person name="Ichikawa N."/>
        </authorList>
    </citation>
    <scope>NUCLEOTIDE SEQUENCE [LARGE SCALE GENOMIC DNA]</scope>
    <source>
        <strain evidence="2 3">NBRC 103587</strain>
    </source>
</reference>
<name>A0A511B8L3_9PROT</name>
<accession>A0A511B8L3</accession>
<sequence>MALPEAFGERGLAFALCYVIMQVGRSAFVLLTLPSSSPLAANTGVFSGGG</sequence>
<evidence type="ECO:0000313" key="3">
    <source>
        <dbReference type="Proteomes" id="UP000321079"/>
    </source>
</evidence>
<evidence type="ECO:0008006" key="4">
    <source>
        <dbReference type="Google" id="ProtNLM"/>
    </source>
</evidence>
<evidence type="ECO:0000256" key="1">
    <source>
        <dbReference type="SAM" id="Phobius"/>
    </source>
</evidence>
<organism evidence="2 3">
    <name type="scientific">Gluconobacter kanchanaburiensis NBRC 103587</name>
    <dbReference type="NCBI Taxonomy" id="1307948"/>
    <lineage>
        <taxon>Bacteria</taxon>
        <taxon>Pseudomonadati</taxon>
        <taxon>Pseudomonadota</taxon>
        <taxon>Alphaproteobacteria</taxon>
        <taxon>Acetobacterales</taxon>
        <taxon>Acetobacteraceae</taxon>
        <taxon>Gluconobacter</taxon>
    </lineage>
</organism>
<keyword evidence="1" id="KW-0812">Transmembrane</keyword>